<dbReference type="PROSITE" id="PS51257">
    <property type="entry name" value="PROKAR_LIPOPROTEIN"/>
    <property type="match status" value="1"/>
</dbReference>
<keyword evidence="2" id="KW-1185">Reference proteome</keyword>
<evidence type="ECO:0000313" key="1">
    <source>
        <dbReference type="EMBL" id="PWE00700.1"/>
    </source>
</evidence>
<comment type="caution">
    <text evidence="1">The sequence shown here is derived from an EMBL/GenBank/DDBJ whole genome shotgun (WGS) entry which is preliminary data.</text>
</comment>
<evidence type="ECO:0000313" key="2">
    <source>
        <dbReference type="Proteomes" id="UP000244956"/>
    </source>
</evidence>
<dbReference type="Proteomes" id="UP000244956">
    <property type="component" value="Unassembled WGS sequence"/>
</dbReference>
<protein>
    <submittedName>
        <fullName evidence="1">Uncharacterized protein</fullName>
    </submittedName>
</protein>
<dbReference type="EMBL" id="QEWP01000002">
    <property type="protein sequence ID" value="PWE00700.1"/>
    <property type="molecule type" value="Genomic_DNA"/>
</dbReference>
<proteinExistence type="predicted"/>
<name>A0A2U2BCB1_9BACT</name>
<accession>A0A2U2BCB1</accession>
<dbReference type="AlphaFoldDB" id="A0A2U2BCB1"/>
<organism evidence="1 2">
    <name type="scientific">Marinilabilia rubra</name>
    <dbReference type="NCBI Taxonomy" id="2162893"/>
    <lineage>
        <taxon>Bacteria</taxon>
        <taxon>Pseudomonadati</taxon>
        <taxon>Bacteroidota</taxon>
        <taxon>Bacteroidia</taxon>
        <taxon>Marinilabiliales</taxon>
        <taxon>Marinilabiliaceae</taxon>
        <taxon>Marinilabilia</taxon>
    </lineage>
</organism>
<gene>
    <name evidence="1" type="ORF">DDZ16_03650</name>
</gene>
<reference evidence="1 2" key="1">
    <citation type="submission" date="2018-05" db="EMBL/GenBank/DDBJ databases">
        <title>Marinilabilia rubrum sp. nov., isolated from saltern sediment.</title>
        <authorList>
            <person name="Zhang R."/>
        </authorList>
    </citation>
    <scope>NUCLEOTIDE SEQUENCE [LARGE SCALE GENOMIC DNA]</scope>
    <source>
        <strain evidence="1 2">WTE16</strain>
    </source>
</reference>
<sequence length="150" mass="16507">MFIVRNYSEIGCLTLLGVTLTVYVAVGSCQPGTDMSDWSRKNINAEPVEKSVTLNRSGKHYVFRVSAKTSQKGNENPVQKNSTINIQGSSDLLDFTSLPQNNSFLSLPVVVGYTNPGRMLISDIKPFDVSFFKSLHPASYAEIRAGPFQI</sequence>